<gene>
    <name evidence="2" type="ORF">GCM10019016_083140</name>
</gene>
<keyword evidence="3" id="KW-1185">Reference proteome</keyword>
<reference evidence="3" key="1">
    <citation type="journal article" date="2019" name="Int. J. Syst. Evol. Microbiol.">
        <title>The Global Catalogue of Microorganisms (GCM) 10K type strain sequencing project: providing services to taxonomists for standard genome sequencing and annotation.</title>
        <authorList>
            <consortium name="The Broad Institute Genomics Platform"/>
            <consortium name="The Broad Institute Genome Sequencing Center for Infectious Disease"/>
            <person name="Wu L."/>
            <person name="Ma J."/>
        </authorList>
    </citation>
    <scope>NUCLEOTIDE SEQUENCE [LARGE SCALE GENOMIC DNA]</scope>
    <source>
        <strain evidence="3">JCM 4816</strain>
    </source>
</reference>
<feature type="compositionally biased region" description="Low complexity" evidence="1">
    <location>
        <begin position="97"/>
        <end position="107"/>
    </location>
</feature>
<dbReference type="EMBL" id="BAAAXF010000058">
    <property type="protein sequence ID" value="GAA3501207.1"/>
    <property type="molecule type" value="Genomic_DNA"/>
</dbReference>
<evidence type="ECO:0000256" key="1">
    <source>
        <dbReference type="SAM" id="MobiDB-lite"/>
    </source>
</evidence>
<feature type="compositionally biased region" description="Low complexity" evidence="1">
    <location>
        <begin position="16"/>
        <end position="35"/>
    </location>
</feature>
<accession>A0ABP6U3B9</accession>
<feature type="compositionally biased region" description="Basic and acidic residues" evidence="1">
    <location>
        <begin position="54"/>
        <end position="64"/>
    </location>
</feature>
<sequence length="107" mass="11006">MRATTSSVPAGASMDGSSGPPVAPATSSSASGPVSTRPPSNGVGQHLPGARPARVAEAHDEVPGQRHARTPARPARRATSIHTTDSRIGSPRRRRSTSCSSEDSSRR</sequence>
<name>A0ABP6U3B9_9ACTN</name>
<evidence type="ECO:0000313" key="3">
    <source>
        <dbReference type="Proteomes" id="UP001501455"/>
    </source>
</evidence>
<dbReference type="Proteomes" id="UP001501455">
    <property type="component" value="Unassembled WGS sequence"/>
</dbReference>
<protein>
    <submittedName>
        <fullName evidence="2">Uncharacterized protein</fullName>
    </submittedName>
</protein>
<organism evidence="2 3">
    <name type="scientific">Streptomyces prasinosporus</name>
    <dbReference type="NCBI Taxonomy" id="68256"/>
    <lineage>
        <taxon>Bacteria</taxon>
        <taxon>Bacillati</taxon>
        <taxon>Actinomycetota</taxon>
        <taxon>Actinomycetes</taxon>
        <taxon>Kitasatosporales</taxon>
        <taxon>Streptomycetaceae</taxon>
        <taxon>Streptomyces</taxon>
        <taxon>Streptomyces albogriseolus group</taxon>
    </lineage>
</organism>
<proteinExistence type="predicted"/>
<feature type="compositionally biased region" description="Basic residues" evidence="1">
    <location>
        <begin position="66"/>
        <end position="76"/>
    </location>
</feature>
<evidence type="ECO:0000313" key="2">
    <source>
        <dbReference type="EMBL" id="GAA3501207.1"/>
    </source>
</evidence>
<feature type="region of interest" description="Disordered" evidence="1">
    <location>
        <begin position="1"/>
        <end position="107"/>
    </location>
</feature>
<comment type="caution">
    <text evidence="2">The sequence shown here is derived from an EMBL/GenBank/DDBJ whole genome shotgun (WGS) entry which is preliminary data.</text>
</comment>